<evidence type="ECO:0000256" key="1">
    <source>
        <dbReference type="SAM" id="SignalP"/>
    </source>
</evidence>
<dbReference type="EMBL" id="FQTV01000001">
    <property type="protein sequence ID" value="SHE44474.1"/>
    <property type="molecule type" value="Genomic_DNA"/>
</dbReference>
<feature type="chain" id="PRO_5012702596" evidence="1">
    <location>
        <begin position="21"/>
        <end position="429"/>
    </location>
</feature>
<evidence type="ECO:0000313" key="2">
    <source>
        <dbReference type="EMBL" id="SHE44474.1"/>
    </source>
</evidence>
<organism evidence="2 3">
    <name type="scientific">Bacteroides luti</name>
    <dbReference type="NCBI Taxonomy" id="1297750"/>
    <lineage>
        <taxon>Bacteria</taxon>
        <taxon>Pseudomonadati</taxon>
        <taxon>Bacteroidota</taxon>
        <taxon>Bacteroidia</taxon>
        <taxon>Bacteroidales</taxon>
        <taxon>Bacteroidaceae</taxon>
        <taxon>Bacteroides</taxon>
    </lineage>
</organism>
<evidence type="ECO:0000313" key="3">
    <source>
        <dbReference type="Proteomes" id="UP000184509"/>
    </source>
</evidence>
<accession>A0A1M4TJG2</accession>
<sequence length="429" mass="47656">MKTKYYILLLLSMLSLTACMDKYTETSTVNSPIYMSYETLRSAVKSTSPQTLANPGKIYFKDNYLFVVEKLRGIHILDLTTPANPKNIGFIEVPGCIDLAIKNNILFADSYVDLVAIDVSDISKIKEVNRVKNALAYTVPQINDKYRVKEVDKEKGVVIGWELVTEKRELEYNETPIYPMWDKYYTSNSYAELNAAAGGISGSGFGKGGSMARFGLYDKYLYVVDNSQLTMFDVGTPGSPVNIGKQTVGWSIETMFIYDDHLFFGTTNGMLVYSLNVPTVPAYVSMFSHATSCDPVVIQNGYAYITLRGGQTCHGDINRLDVVKLSSDYKTNQLVGSFNMTKPYGVGIEGNTLFVCDGEAGLKIYNAADKTKITDNLIAAFPGIKTYDVIPVNGYLFMIGEGGFYLYDYSNINDIKQISKIPVTPFYAD</sequence>
<dbReference type="STRING" id="1297750.SAMN05444405_101380"/>
<dbReference type="RefSeq" id="WP_073398798.1">
    <property type="nucleotide sequence ID" value="NZ_FQTV01000001.1"/>
</dbReference>
<feature type="signal peptide" evidence="1">
    <location>
        <begin position="1"/>
        <end position="20"/>
    </location>
</feature>
<dbReference type="InterPro" id="IPR013211">
    <property type="entry name" value="LVIVD"/>
</dbReference>
<dbReference type="PROSITE" id="PS51257">
    <property type="entry name" value="PROKAR_LIPOPROTEIN"/>
    <property type="match status" value="1"/>
</dbReference>
<reference evidence="2 3" key="1">
    <citation type="submission" date="2016-11" db="EMBL/GenBank/DDBJ databases">
        <authorList>
            <person name="Jaros S."/>
            <person name="Januszkiewicz K."/>
            <person name="Wedrychowicz H."/>
        </authorList>
    </citation>
    <scope>NUCLEOTIDE SEQUENCE [LARGE SCALE GENOMIC DNA]</scope>
    <source>
        <strain evidence="2 3">DSM 26991</strain>
    </source>
</reference>
<protein>
    <submittedName>
        <fullName evidence="2">LVIVD repeat-containing protein</fullName>
    </submittedName>
</protein>
<keyword evidence="3" id="KW-1185">Reference proteome</keyword>
<dbReference type="SUPFAM" id="SSF63825">
    <property type="entry name" value="YWTD domain"/>
    <property type="match status" value="1"/>
</dbReference>
<dbReference type="OrthoDB" id="1521841at2"/>
<keyword evidence="1" id="KW-0732">Signal</keyword>
<name>A0A1M4TJG2_9BACE</name>
<gene>
    <name evidence="2" type="ORF">SAMN05444405_101380</name>
</gene>
<dbReference type="Proteomes" id="UP000184509">
    <property type="component" value="Unassembled WGS sequence"/>
</dbReference>
<dbReference type="Pfam" id="PF08309">
    <property type="entry name" value="LVIVD"/>
    <property type="match status" value="2"/>
</dbReference>
<dbReference type="AlphaFoldDB" id="A0A1M4TJG2"/>
<proteinExistence type="predicted"/>